<dbReference type="InterPro" id="IPR000858">
    <property type="entry name" value="S_locus_glycoprot_dom"/>
</dbReference>
<evidence type="ECO:0000256" key="11">
    <source>
        <dbReference type="ARBA" id="ARBA00023170"/>
    </source>
</evidence>
<dbReference type="PROSITE" id="PS50927">
    <property type="entry name" value="BULB_LECTIN"/>
    <property type="match status" value="1"/>
</dbReference>
<keyword evidence="9 15" id="KW-0067">ATP-binding</keyword>
<dbReference type="InterPro" id="IPR008271">
    <property type="entry name" value="Ser/Thr_kinase_AS"/>
</dbReference>
<dbReference type="CDD" id="cd14066">
    <property type="entry name" value="STKc_IRAK"/>
    <property type="match status" value="1"/>
</dbReference>
<evidence type="ECO:0000313" key="21">
    <source>
        <dbReference type="EMBL" id="KAK4255710.1"/>
    </source>
</evidence>
<dbReference type="GO" id="GO:0004674">
    <property type="term" value="F:protein serine/threonine kinase activity"/>
    <property type="evidence" value="ECO:0007669"/>
    <property type="project" value="UniProtKB-KW"/>
</dbReference>
<proteinExistence type="inferred from homology"/>
<dbReference type="Gene3D" id="1.10.510.10">
    <property type="entry name" value="Transferase(Phosphotransferase) domain 1"/>
    <property type="match status" value="1"/>
</dbReference>
<evidence type="ECO:0000256" key="6">
    <source>
        <dbReference type="ARBA" id="ARBA00022729"/>
    </source>
</evidence>
<dbReference type="CDD" id="cd01098">
    <property type="entry name" value="PAN_AP_plant"/>
    <property type="match status" value="1"/>
</dbReference>
<keyword evidence="7 15" id="KW-0547">Nucleotide-binding</keyword>
<keyword evidence="16" id="KW-0812">Transmembrane</keyword>
<dbReference type="InterPro" id="IPR036426">
    <property type="entry name" value="Bulb-type_lectin_dom_sf"/>
</dbReference>
<dbReference type="GO" id="GO:0005524">
    <property type="term" value="F:ATP binding"/>
    <property type="evidence" value="ECO:0007669"/>
    <property type="project" value="UniProtKB-KW"/>
</dbReference>
<comment type="caution">
    <text evidence="21">The sequence shown here is derived from an EMBL/GenBank/DDBJ whole genome shotgun (WGS) entry which is preliminary data.</text>
</comment>
<dbReference type="PANTHER" id="PTHR27002:SF1069">
    <property type="entry name" value="NON-SPECIFIC SERINE_THREONINE PROTEIN KINASE"/>
    <property type="match status" value="1"/>
</dbReference>
<dbReference type="CDD" id="cd00028">
    <property type="entry name" value="B_lectin"/>
    <property type="match status" value="1"/>
</dbReference>
<evidence type="ECO:0000256" key="3">
    <source>
        <dbReference type="ARBA" id="ARBA00022527"/>
    </source>
</evidence>
<dbReference type="SUPFAM" id="SSF51110">
    <property type="entry name" value="alpha-D-mannose-specific plant lectins"/>
    <property type="match status" value="1"/>
</dbReference>
<keyword evidence="4" id="KW-0597">Phosphoprotein</keyword>
<evidence type="ECO:0000256" key="17">
    <source>
        <dbReference type="SAM" id="SignalP"/>
    </source>
</evidence>
<comment type="catalytic activity">
    <reaction evidence="13 15">
        <text>L-threonyl-[protein] + ATP = O-phospho-L-threonyl-[protein] + ADP + H(+)</text>
        <dbReference type="Rhea" id="RHEA:46608"/>
        <dbReference type="Rhea" id="RHEA-COMP:11060"/>
        <dbReference type="Rhea" id="RHEA-COMP:11605"/>
        <dbReference type="ChEBI" id="CHEBI:15378"/>
        <dbReference type="ChEBI" id="CHEBI:30013"/>
        <dbReference type="ChEBI" id="CHEBI:30616"/>
        <dbReference type="ChEBI" id="CHEBI:61977"/>
        <dbReference type="ChEBI" id="CHEBI:456216"/>
        <dbReference type="EC" id="2.7.11.1"/>
    </reaction>
</comment>
<evidence type="ECO:0000256" key="16">
    <source>
        <dbReference type="SAM" id="Phobius"/>
    </source>
</evidence>
<evidence type="ECO:0000259" key="20">
    <source>
        <dbReference type="PROSITE" id="PS50948"/>
    </source>
</evidence>
<dbReference type="Pfam" id="PF00954">
    <property type="entry name" value="S_locus_glycop"/>
    <property type="match status" value="1"/>
</dbReference>
<dbReference type="SMART" id="SM00473">
    <property type="entry name" value="PAN_AP"/>
    <property type="match status" value="1"/>
</dbReference>
<comment type="similarity">
    <text evidence="15">Belongs to the protein kinase superfamily. Ser/Thr protein kinase family.</text>
</comment>
<dbReference type="EMBL" id="JAWXYG010000013">
    <property type="protein sequence ID" value="KAK4255710.1"/>
    <property type="molecule type" value="Genomic_DNA"/>
</dbReference>
<feature type="domain" description="Apple" evidence="20">
    <location>
        <begin position="345"/>
        <end position="426"/>
    </location>
</feature>
<keyword evidence="16" id="KW-1133">Transmembrane helix</keyword>
<reference evidence="21" key="1">
    <citation type="submission" date="2023-10" db="EMBL/GenBank/DDBJ databases">
        <title>Chromosome-level genome of the transformable northern wattle, Acacia crassicarpa.</title>
        <authorList>
            <person name="Massaro I."/>
            <person name="Sinha N.R."/>
            <person name="Poethig S."/>
            <person name="Leichty A.R."/>
        </authorList>
    </citation>
    <scope>NUCLEOTIDE SEQUENCE</scope>
    <source>
        <strain evidence="21">Acra3RX</strain>
        <tissue evidence="21">Leaf</tissue>
    </source>
</reference>
<keyword evidence="11" id="KW-0675">Receptor</keyword>
<dbReference type="FunFam" id="3.30.200.20:FF:000195">
    <property type="entry name" value="G-type lectin S-receptor-like serine/threonine-protein kinase"/>
    <property type="match status" value="1"/>
</dbReference>
<dbReference type="EC" id="2.7.11.1" evidence="15"/>
<dbReference type="InterPro" id="IPR001480">
    <property type="entry name" value="Bulb-type_lectin_dom"/>
</dbReference>
<dbReference type="Gene3D" id="2.90.10.10">
    <property type="entry name" value="Bulb-type lectin domain"/>
    <property type="match status" value="1"/>
</dbReference>
<dbReference type="FunFam" id="2.90.10.10:FF:000005">
    <property type="entry name" value="G-type lectin S-receptor-like serine/threonine-protein kinase"/>
    <property type="match status" value="1"/>
</dbReference>
<keyword evidence="12" id="KW-0325">Glycoprotein</keyword>
<dbReference type="InterPro" id="IPR003609">
    <property type="entry name" value="Pan_app"/>
</dbReference>
<dbReference type="InterPro" id="IPR011009">
    <property type="entry name" value="Kinase-like_dom_sf"/>
</dbReference>
<feature type="signal peptide" evidence="17">
    <location>
        <begin position="1"/>
        <end position="22"/>
    </location>
</feature>
<dbReference type="PIRSF" id="PIRSF000641">
    <property type="entry name" value="SRK"/>
    <property type="match status" value="1"/>
</dbReference>
<keyword evidence="10" id="KW-1015">Disulfide bond</keyword>
<dbReference type="Pfam" id="PF01453">
    <property type="entry name" value="B_lectin"/>
    <property type="match status" value="1"/>
</dbReference>
<dbReference type="PROSITE" id="PS50011">
    <property type="entry name" value="PROTEIN_KINASE_DOM"/>
    <property type="match status" value="1"/>
</dbReference>
<dbReference type="PANTHER" id="PTHR27002">
    <property type="entry name" value="RECEPTOR-LIKE SERINE/THREONINE-PROTEIN KINASE SD1-8"/>
    <property type="match status" value="1"/>
</dbReference>
<evidence type="ECO:0000256" key="2">
    <source>
        <dbReference type="ARBA" id="ARBA00022475"/>
    </source>
</evidence>
<feature type="chain" id="PRO_5042178640" description="Receptor-like serine/threonine-protein kinase" evidence="17">
    <location>
        <begin position="23"/>
        <end position="816"/>
    </location>
</feature>
<evidence type="ECO:0000256" key="7">
    <source>
        <dbReference type="ARBA" id="ARBA00022741"/>
    </source>
</evidence>
<dbReference type="GO" id="GO:0048544">
    <property type="term" value="P:recognition of pollen"/>
    <property type="evidence" value="ECO:0007669"/>
    <property type="project" value="InterPro"/>
</dbReference>
<evidence type="ECO:0000256" key="1">
    <source>
        <dbReference type="ARBA" id="ARBA00004251"/>
    </source>
</evidence>
<keyword evidence="2" id="KW-1003">Cell membrane</keyword>
<feature type="transmembrane region" description="Helical" evidence="16">
    <location>
        <begin position="446"/>
        <end position="467"/>
    </location>
</feature>
<feature type="domain" description="Protein kinase" evidence="18">
    <location>
        <begin position="498"/>
        <end position="775"/>
    </location>
</feature>
<dbReference type="PROSITE" id="PS50948">
    <property type="entry name" value="PAN"/>
    <property type="match status" value="1"/>
</dbReference>
<dbReference type="SUPFAM" id="SSF56112">
    <property type="entry name" value="Protein kinase-like (PK-like)"/>
    <property type="match status" value="1"/>
</dbReference>
<accession>A0AAE1JQA7</accession>
<evidence type="ECO:0000256" key="13">
    <source>
        <dbReference type="ARBA" id="ARBA00047899"/>
    </source>
</evidence>
<comment type="catalytic activity">
    <reaction evidence="14 15">
        <text>L-seryl-[protein] + ATP = O-phospho-L-seryl-[protein] + ADP + H(+)</text>
        <dbReference type="Rhea" id="RHEA:17989"/>
        <dbReference type="Rhea" id="RHEA-COMP:9863"/>
        <dbReference type="Rhea" id="RHEA-COMP:11604"/>
        <dbReference type="ChEBI" id="CHEBI:15378"/>
        <dbReference type="ChEBI" id="CHEBI:29999"/>
        <dbReference type="ChEBI" id="CHEBI:30616"/>
        <dbReference type="ChEBI" id="CHEBI:83421"/>
        <dbReference type="ChEBI" id="CHEBI:456216"/>
        <dbReference type="EC" id="2.7.11.1"/>
    </reaction>
</comment>
<organism evidence="21 22">
    <name type="scientific">Acacia crassicarpa</name>
    <name type="common">northern wattle</name>
    <dbReference type="NCBI Taxonomy" id="499986"/>
    <lineage>
        <taxon>Eukaryota</taxon>
        <taxon>Viridiplantae</taxon>
        <taxon>Streptophyta</taxon>
        <taxon>Embryophyta</taxon>
        <taxon>Tracheophyta</taxon>
        <taxon>Spermatophyta</taxon>
        <taxon>Magnoliopsida</taxon>
        <taxon>eudicotyledons</taxon>
        <taxon>Gunneridae</taxon>
        <taxon>Pentapetalae</taxon>
        <taxon>rosids</taxon>
        <taxon>fabids</taxon>
        <taxon>Fabales</taxon>
        <taxon>Fabaceae</taxon>
        <taxon>Caesalpinioideae</taxon>
        <taxon>mimosoid clade</taxon>
        <taxon>Acacieae</taxon>
        <taxon>Acacia</taxon>
    </lineage>
</organism>
<dbReference type="SMART" id="SM00108">
    <property type="entry name" value="B_lectin"/>
    <property type="match status" value="1"/>
</dbReference>
<evidence type="ECO:0000256" key="9">
    <source>
        <dbReference type="ARBA" id="ARBA00022840"/>
    </source>
</evidence>
<feature type="domain" description="Bulb-type lectin" evidence="19">
    <location>
        <begin position="23"/>
        <end position="147"/>
    </location>
</feature>
<sequence>MEIFRVLYLYCLLLCFIKPITSRDIITPGILLRDGKTLVSSSGLFELGFFSPGSSNARYLGAWYKKSPSTIFWVANRDKPLNNGRRNGVLQLNDRGILLLLDYTNNNTVWSSNYSLNRAYNPFAQLLDSGNLVVKNGYGSGNSGNLDQLLWQSFDHPCDTIMPGMKVGWDQETGLDRFVSCWKSSDDPGRGDYVIKIDRRGYPQSVQLNGSKVMVRAGPWNGFTFTGFPNHNQNPVMNVEFVLNEKEVYYKFDLMNNSVFSRIIVTTWGTGQIFYWEIQTSRWQLVTTSPPDLCDNYAWCRANSICNIDNIPVCECLRGYEPKNFKEWNVSDWYSGCTRRVSLDCEASDGFKKYTGIKLPDTTSSWYNKTMNLEECKRLCLQNCSCKAYSNLDSKDEGSGCLVWFEELLDMRQFPAGGQDLYVRVPASEIDLFGNGGHGSISKKKLAGIMVGSVVTIFIIIFGLISIKRRRKLKKSEKEVMDLPTFDLSIIAKATSNFSIINKLGEGGFGPVYKGTLEDGKEVAVKRLSTKSGQGLEELKNEVGLIAKLQHRNLVKLLGFCIEGKEKLLIYEYMPNKSLDHFVFDKSQSSLLDWLKRWNIIHGIARGLVYLHIDSRLRIIHRDLKTSNILLDAYMNPKISDFGLARTFWDDQVEANTNKVVGTYGYMPPEYAVHGQFSMKSDIFSFGVMVLEIVSGKKNRGFADPEYNLNLLGHAWRLWIQGRPMELLDECLNESCIESEVIRCIQVGLLCVQQRAEDRPDMSVAVLMLNGEKLLPQPKVPAFYTASDIPPNPTSLEQKCTQFSQNEISQTTLEGR</sequence>
<evidence type="ECO:0000256" key="5">
    <source>
        <dbReference type="ARBA" id="ARBA00022679"/>
    </source>
</evidence>
<evidence type="ECO:0000256" key="14">
    <source>
        <dbReference type="ARBA" id="ARBA00048679"/>
    </source>
</evidence>
<keyword evidence="5 15" id="KW-0808">Transferase</keyword>
<dbReference type="FunFam" id="3.50.4.10:FF:000002">
    <property type="entry name" value="G-type lectin S-receptor-like serine/threonine-protein kinase"/>
    <property type="match status" value="1"/>
</dbReference>
<keyword evidence="8 15" id="KW-0418">Kinase</keyword>
<keyword evidence="3 15" id="KW-0723">Serine/threonine-protein kinase</keyword>
<name>A0AAE1JQA7_9FABA</name>
<keyword evidence="22" id="KW-1185">Reference proteome</keyword>
<dbReference type="Pfam" id="PF08276">
    <property type="entry name" value="PAN_2"/>
    <property type="match status" value="1"/>
</dbReference>
<dbReference type="InterPro" id="IPR024171">
    <property type="entry name" value="SRK-like_kinase"/>
</dbReference>
<evidence type="ECO:0000256" key="10">
    <source>
        <dbReference type="ARBA" id="ARBA00023157"/>
    </source>
</evidence>
<dbReference type="SMART" id="SM00220">
    <property type="entry name" value="S_TKc"/>
    <property type="match status" value="1"/>
</dbReference>
<comment type="subcellular location">
    <subcellularLocation>
        <location evidence="1">Cell membrane</location>
        <topology evidence="1">Single-pass type I membrane protein</topology>
    </subcellularLocation>
</comment>
<protein>
    <recommendedName>
        <fullName evidence="15">Receptor-like serine/threonine-protein kinase</fullName>
        <ecNumber evidence="15">2.7.11.1</ecNumber>
    </recommendedName>
</protein>
<dbReference type="InterPro" id="IPR000719">
    <property type="entry name" value="Prot_kinase_dom"/>
</dbReference>
<evidence type="ECO:0000256" key="8">
    <source>
        <dbReference type="ARBA" id="ARBA00022777"/>
    </source>
</evidence>
<evidence type="ECO:0000256" key="15">
    <source>
        <dbReference type="PIRNR" id="PIRNR000641"/>
    </source>
</evidence>
<keyword evidence="16" id="KW-0472">Membrane</keyword>
<dbReference type="PROSITE" id="PS00108">
    <property type="entry name" value="PROTEIN_KINASE_ST"/>
    <property type="match status" value="1"/>
</dbReference>
<evidence type="ECO:0000256" key="12">
    <source>
        <dbReference type="ARBA" id="ARBA00023180"/>
    </source>
</evidence>
<dbReference type="AlphaFoldDB" id="A0AAE1JQA7"/>
<dbReference type="Gene3D" id="3.30.200.20">
    <property type="entry name" value="Phosphorylase Kinase, domain 1"/>
    <property type="match status" value="1"/>
</dbReference>
<dbReference type="Proteomes" id="UP001293593">
    <property type="component" value="Unassembled WGS sequence"/>
</dbReference>
<evidence type="ECO:0000259" key="18">
    <source>
        <dbReference type="PROSITE" id="PS50011"/>
    </source>
</evidence>
<dbReference type="Pfam" id="PF07714">
    <property type="entry name" value="PK_Tyr_Ser-Thr"/>
    <property type="match status" value="1"/>
</dbReference>
<evidence type="ECO:0000256" key="4">
    <source>
        <dbReference type="ARBA" id="ARBA00022553"/>
    </source>
</evidence>
<keyword evidence="6 17" id="KW-0732">Signal</keyword>
<dbReference type="FunFam" id="1.10.510.10:FF:000060">
    <property type="entry name" value="G-type lectin S-receptor-like serine/threonine-protein kinase"/>
    <property type="match status" value="1"/>
</dbReference>
<dbReference type="Gene3D" id="3.50.4.10">
    <property type="entry name" value="Hepatocyte Growth Factor"/>
    <property type="match status" value="1"/>
</dbReference>
<dbReference type="InterPro" id="IPR001245">
    <property type="entry name" value="Ser-Thr/Tyr_kinase_cat_dom"/>
</dbReference>
<evidence type="ECO:0000259" key="19">
    <source>
        <dbReference type="PROSITE" id="PS50927"/>
    </source>
</evidence>
<evidence type="ECO:0000313" key="22">
    <source>
        <dbReference type="Proteomes" id="UP001293593"/>
    </source>
</evidence>
<gene>
    <name evidence="21" type="ORF">QN277_008674</name>
</gene>
<dbReference type="GO" id="GO:0005886">
    <property type="term" value="C:plasma membrane"/>
    <property type="evidence" value="ECO:0007669"/>
    <property type="project" value="UniProtKB-SubCell"/>
</dbReference>